<dbReference type="InterPro" id="IPR036278">
    <property type="entry name" value="Sialidase_sf"/>
</dbReference>
<dbReference type="CDD" id="cd15482">
    <property type="entry name" value="Sialidase_non-viral"/>
    <property type="match status" value="1"/>
</dbReference>
<dbReference type="RefSeq" id="WP_013302376.1">
    <property type="nucleotide sequence ID" value="NC_019552.1"/>
</dbReference>
<proteinExistence type="predicted"/>
<dbReference type="Gene3D" id="2.120.10.10">
    <property type="match status" value="1"/>
</dbReference>
<protein>
    <recommendedName>
        <fullName evidence="3">Sialidase</fullName>
    </recommendedName>
</protein>
<accession>A0AAI8AMS2</accession>
<dbReference type="EMBL" id="CP003914">
    <property type="protein sequence ID" value="AFX74544.1"/>
    <property type="molecule type" value="Genomic_DNA"/>
</dbReference>
<dbReference type="KEGG" id="mhs:MOS_641"/>
<evidence type="ECO:0000313" key="1">
    <source>
        <dbReference type="EMBL" id="AFX74544.1"/>
    </source>
</evidence>
<name>A0AAI8AMS2_MESHY</name>
<dbReference type="GeneID" id="93248733"/>
<sequence>MTGNVYKNVEATQVKLKPKFFQHLLKYDSSIYEIWNYNPSSNNALDVKSSNIRTLLAPFLAGSIYDVEQERTTWAKVEKVQQGIRVQVFDKSKFFAFDEGSKLYSLESYNNGKTWANLRDLGFQLSLEDGKKLGNYFGGLISGSGNGIELQHQSDNNKKTNGRILFTVYWWTWSDPNNSSSVQKQEGIWIYSDDQGQSWPRLAKDPIKDDTFESTFI</sequence>
<organism evidence="1 2">
    <name type="scientific">Mesomycoplasma hyorhinis SK76</name>
    <dbReference type="NCBI Taxonomy" id="1118964"/>
    <lineage>
        <taxon>Bacteria</taxon>
        <taxon>Bacillati</taxon>
        <taxon>Mycoplasmatota</taxon>
        <taxon>Mycoplasmoidales</taxon>
        <taxon>Metamycoplasmataceae</taxon>
        <taxon>Mesomycoplasma</taxon>
    </lineage>
</organism>
<evidence type="ECO:0000313" key="2">
    <source>
        <dbReference type="Proteomes" id="UP000009399"/>
    </source>
</evidence>
<reference evidence="1 2" key="1">
    <citation type="journal article" date="2013" name="Genome Announc.">
        <title>Complete Genome Sequence of Mycoplasma hyorhinis Strain SK76.</title>
        <authorList>
            <person name="Goodison S."/>
            <person name="Urquidi V."/>
            <person name="Kumar D."/>
            <person name="Reyes L."/>
            <person name="Rosser C.J."/>
        </authorList>
    </citation>
    <scope>NUCLEOTIDE SEQUENCE [LARGE SCALE GENOMIC DNA]</scope>
    <source>
        <strain evidence="1 2">SK76</strain>
    </source>
</reference>
<dbReference type="Proteomes" id="UP000009399">
    <property type="component" value="Chromosome"/>
</dbReference>
<dbReference type="AlphaFoldDB" id="A0AAI8AMS2"/>
<gene>
    <name evidence="1" type="ORF">MOS_641</name>
</gene>
<evidence type="ECO:0008006" key="3">
    <source>
        <dbReference type="Google" id="ProtNLM"/>
    </source>
</evidence>
<dbReference type="SUPFAM" id="SSF50939">
    <property type="entry name" value="Sialidases"/>
    <property type="match status" value="1"/>
</dbReference>